<feature type="domain" description="Beta-ketoacyl-[acyl-carrier-protein] synthase III N-terminal" evidence="4">
    <location>
        <begin position="110"/>
        <end position="178"/>
    </location>
</feature>
<dbReference type="SUPFAM" id="SSF53901">
    <property type="entry name" value="Thiolase-like"/>
    <property type="match status" value="1"/>
</dbReference>
<evidence type="ECO:0000313" key="5">
    <source>
        <dbReference type="EMBL" id="CPR16681.1"/>
    </source>
</evidence>
<keyword evidence="6" id="KW-1185">Reference proteome</keyword>
<dbReference type="EC" id="2.3.1.41" evidence="5"/>
<evidence type="ECO:0000313" key="6">
    <source>
        <dbReference type="Proteomes" id="UP000044377"/>
    </source>
</evidence>
<accession>A0A0G4JUY7</accession>
<dbReference type="Pfam" id="PF08541">
    <property type="entry name" value="ACP_syn_III_C"/>
    <property type="match status" value="1"/>
</dbReference>
<keyword evidence="2 5" id="KW-0012">Acyltransferase</keyword>
<dbReference type="EMBL" id="CGIG01000001">
    <property type="protein sequence ID" value="CPR16681.1"/>
    <property type="molecule type" value="Genomic_DNA"/>
</dbReference>
<dbReference type="OrthoDB" id="6447776at2"/>
<dbReference type="InterPro" id="IPR013751">
    <property type="entry name" value="ACP_syn_III_N"/>
</dbReference>
<organism evidence="5 6">
    <name type="scientific">Brenneria goodwinii</name>
    <dbReference type="NCBI Taxonomy" id="1109412"/>
    <lineage>
        <taxon>Bacteria</taxon>
        <taxon>Pseudomonadati</taxon>
        <taxon>Pseudomonadota</taxon>
        <taxon>Gammaproteobacteria</taxon>
        <taxon>Enterobacterales</taxon>
        <taxon>Pectobacteriaceae</taxon>
        <taxon>Brenneria</taxon>
    </lineage>
</organism>
<dbReference type="RefSeq" id="WP_048637334.1">
    <property type="nucleotide sequence ID" value="NZ_CGIG01000001.1"/>
</dbReference>
<evidence type="ECO:0000256" key="2">
    <source>
        <dbReference type="ARBA" id="ARBA00023315"/>
    </source>
</evidence>
<gene>
    <name evidence="5" type="ORF">BN1221_02215c</name>
</gene>
<name>A0A0G4JUY7_9GAMM</name>
<evidence type="ECO:0000259" key="3">
    <source>
        <dbReference type="Pfam" id="PF08541"/>
    </source>
</evidence>
<dbReference type="PANTHER" id="PTHR34069:SF3">
    <property type="entry name" value="ACYL-COA:ACYL-COA ALKYLTRANSFERASE"/>
    <property type="match status" value="1"/>
</dbReference>
<dbReference type="GO" id="GO:0006633">
    <property type="term" value="P:fatty acid biosynthetic process"/>
    <property type="evidence" value="ECO:0007669"/>
    <property type="project" value="InterPro"/>
</dbReference>
<dbReference type="Gene3D" id="3.40.47.10">
    <property type="match status" value="1"/>
</dbReference>
<dbReference type="GO" id="GO:0004315">
    <property type="term" value="F:3-oxoacyl-[acyl-carrier-protein] synthase activity"/>
    <property type="evidence" value="ECO:0007669"/>
    <property type="project" value="UniProtKB-EC"/>
</dbReference>
<dbReference type="STRING" id="1109412.BN1221_02215c"/>
<reference evidence="6" key="1">
    <citation type="submission" date="2015-01" db="EMBL/GenBank/DDBJ databases">
        <authorList>
            <person name="Paterson Steve"/>
        </authorList>
    </citation>
    <scope>NUCLEOTIDE SEQUENCE [LARGE SCALE GENOMIC DNA]</scope>
    <source>
        <strain evidence="6">OBR1</strain>
    </source>
</reference>
<dbReference type="InterPro" id="IPR013747">
    <property type="entry name" value="ACP_syn_III_C"/>
</dbReference>
<dbReference type="PANTHER" id="PTHR34069">
    <property type="entry name" value="3-OXOACYL-[ACYL-CARRIER-PROTEIN] SYNTHASE 3"/>
    <property type="match status" value="1"/>
</dbReference>
<proteinExistence type="predicted"/>
<protein>
    <submittedName>
        <fullName evidence="5">3-oxoacyl-[acyl-carrier-protein] synthase, KASIII</fullName>
        <ecNumber evidence="5">2.3.1.41</ecNumber>
    </submittedName>
</protein>
<sequence>MLNFPRILSASGVLPDKRIDIKHHDELTTEFSTNVDQFEADTRHIWPLDDKRDIDILLDDSFLAAMEYAQLSVDDIDFLILSQSWPDNILGQESGLLAKRIGLKCPSIGINVGTGGGCTAMEIASSLILSERYQRIAIVTGCNYRHFFQENEPAKQLLSDGAASMIIGQGNGPEIIASYSVSTAHYQPLEYVDGTSGNNVSHIRFPPGSGGYIFDHLPETIIDCCTGVCRSADFQLSDIDAFYVFEPVHWIHEVAAKALQIDSKKIFSTFSRYGSLGAALNTVALIDMAKHFCLRDGQLVITMGFGATSTATACLLRWHDFPCRIHQTERMNGV</sequence>
<evidence type="ECO:0000259" key="4">
    <source>
        <dbReference type="Pfam" id="PF08545"/>
    </source>
</evidence>
<keyword evidence="1 5" id="KW-0808">Transferase</keyword>
<dbReference type="GO" id="GO:0044550">
    <property type="term" value="P:secondary metabolite biosynthetic process"/>
    <property type="evidence" value="ECO:0007669"/>
    <property type="project" value="TreeGrafter"/>
</dbReference>
<dbReference type="InterPro" id="IPR016039">
    <property type="entry name" value="Thiolase-like"/>
</dbReference>
<dbReference type="Proteomes" id="UP000044377">
    <property type="component" value="Unassembled WGS sequence"/>
</dbReference>
<dbReference type="AlphaFoldDB" id="A0A0G4JUY7"/>
<dbReference type="Pfam" id="PF08545">
    <property type="entry name" value="ACP_syn_III"/>
    <property type="match status" value="1"/>
</dbReference>
<feature type="domain" description="Beta-ketoacyl-[acyl-carrier-protein] synthase III C-terminal" evidence="3">
    <location>
        <begin position="230"/>
        <end position="318"/>
    </location>
</feature>
<evidence type="ECO:0000256" key="1">
    <source>
        <dbReference type="ARBA" id="ARBA00022679"/>
    </source>
</evidence>